<evidence type="ECO:0000313" key="1">
    <source>
        <dbReference type="EMBL" id="KAJ8645802.1"/>
    </source>
</evidence>
<sequence>MQSMASQPLQPSQKMQLGKTDSVTPMTSQPLQRGQYTKTDPMASGAPSQQSQKMQLIKSERHLFSSSDDTAVMKQVLATHSPDGRDVDVRPVLFIVEDILHRATPTVVVVPESHIDFIEDRAHHAGITGMLEALAFTIHKIACEISCKCSGGGDAHTTTMAVFNTLASYSWDAKVVLALAAFSTSYGEFWLTAQLHTINPLAKSVALLKQLPDILENTDVLKPRFDALTSLVRAMLDVTKCIIELTELPPEYISAETPSLSMAITHIPTAVYWTIRSIIACSSQMISLIGVGHDYVTSTTEAWELSSLAHKVRNIYEHLTKQLLLCHQHIDEKRHIEAYQALVRLFETIHIDNMKIIKALIYSKDDLPLVDGLSKKRVSVDVLRRKIVILFISDLDVSHEELMVLVQIYNDTHHGKLERNYEVVWLPVIDKSIKWTDPMEDMFLRLSSSMPWYSLHHPSLLEPAVIRYTREVWHFQKKPLLVVLDAQGRVVCPNAFHMMWIWGSLAFPFTSLREESLWKEETWRLEFLVDEIDPNILQWIREGRYICLYGGEDIEWIRRFTSSMRRAALEARIPLEMIYVGKSNPKERIRKIVNIITDEKLSGTWHDLVMIWYFWVRLESMWYSKMHHGRTIDIDPIMQEVLTLLSFDGSDQGWALLSHASTEIVRANGKILLECLAQFDSWKMNIEHEGFIPALINALTPLHTHEHCTRLILPGTTGIIQENVVCAECRRPMEKFILYRCCND</sequence>
<name>A0ACC2MJA7_PERAE</name>
<comment type="caution">
    <text evidence="1">The sequence shown here is derived from an EMBL/GenBank/DDBJ whole genome shotgun (WGS) entry which is preliminary data.</text>
</comment>
<gene>
    <name evidence="1" type="ORF">MRB53_007550</name>
</gene>
<dbReference type="EMBL" id="CM056810">
    <property type="protein sequence ID" value="KAJ8645802.1"/>
    <property type="molecule type" value="Genomic_DNA"/>
</dbReference>
<dbReference type="Proteomes" id="UP001234297">
    <property type="component" value="Chromosome 2"/>
</dbReference>
<organism evidence="1 2">
    <name type="scientific">Persea americana</name>
    <name type="common">Avocado</name>
    <dbReference type="NCBI Taxonomy" id="3435"/>
    <lineage>
        <taxon>Eukaryota</taxon>
        <taxon>Viridiplantae</taxon>
        <taxon>Streptophyta</taxon>
        <taxon>Embryophyta</taxon>
        <taxon>Tracheophyta</taxon>
        <taxon>Spermatophyta</taxon>
        <taxon>Magnoliopsida</taxon>
        <taxon>Magnoliidae</taxon>
        <taxon>Laurales</taxon>
        <taxon>Lauraceae</taxon>
        <taxon>Persea</taxon>
    </lineage>
</organism>
<protein>
    <submittedName>
        <fullName evidence="1">Uncharacterized protein</fullName>
    </submittedName>
</protein>
<evidence type="ECO:0000313" key="2">
    <source>
        <dbReference type="Proteomes" id="UP001234297"/>
    </source>
</evidence>
<accession>A0ACC2MJA7</accession>
<keyword evidence="2" id="KW-1185">Reference proteome</keyword>
<reference evidence="1 2" key="1">
    <citation type="journal article" date="2022" name="Hortic Res">
        <title>A haplotype resolved chromosomal level avocado genome allows analysis of novel avocado genes.</title>
        <authorList>
            <person name="Nath O."/>
            <person name="Fletcher S.J."/>
            <person name="Hayward A."/>
            <person name="Shaw L.M."/>
            <person name="Masouleh A.K."/>
            <person name="Furtado A."/>
            <person name="Henry R.J."/>
            <person name="Mitter N."/>
        </authorList>
    </citation>
    <scope>NUCLEOTIDE SEQUENCE [LARGE SCALE GENOMIC DNA]</scope>
    <source>
        <strain evidence="2">cv. Hass</strain>
    </source>
</reference>
<proteinExistence type="predicted"/>